<organism evidence="1 2">
    <name type="scientific">Flavivirga spongiicola</name>
    <dbReference type="NCBI Taxonomy" id="421621"/>
    <lineage>
        <taxon>Bacteria</taxon>
        <taxon>Pseudomonadati</taxon>
        <taxon>Bacteroidota</taxon>
        <taxon>Flavobacteriia</taxon>
        <taxon>Flavobacteriales</taxon>
        <taxon>Flavobacteriaceae</taxon>
        <taxon>Flavivirga</taxon>
    </lineage>
</organism>
<name>A0ABU7XYT5_9FLAO</name>
<accession>A0ABU7XYT5</accession>
<dbReference type="RefSeq" id="WP_303308169.1">
    <property type="nucleotide sequence ID" value="NZ_JAODOP010000004.1"/>
</dbReference>
<dbReference type="InterPro" id="IPR011990">
    <property type="entry name" value="TPR-like_helical_dom_sf"/>
</dbReference>
<protein>
    <recommendedName>
        <fullName evidence="3">Sel1 repeat family protein</fullName>
    </recommendedName>
</protein>
<dbReference type="Gene3D" id="1.25.40.10">
    <property type="entry name" value="Tetratricopeptide repeat domain"/>
    <property type="match status" value="1"/>
</dbReference>
<comment type="caution">
    <text evidence="1">The sequence shown here is derived from an EMBL/GenBank/DDBJ whole genome shotgun (WGS) entry which is preliminary data.</text>
</comment>
<evidence type="ECO:0000313" key="1">
    <source>
        <dbReference type="EMBL" id="MEF3835893.1"/>
    </source>
</evidence>
<evidence type="ECO:0008006" key="3">
    <source>
        <dbReference type="Google" id="ProtNLM"/>
    </source>
</evidence>
<proteinExistence type="predicted"/>
<gene>
    <name evidence="1" type="ORF">N1F79_22405</name>
</gene>
<keyword evidence="2" id="KW-1185">Reference proteome</keyword>
<dbReference type="EMBL" id="JAODOP010000004">
    <property type="protein sequence ID" value="MEF3835893.1"/>
    <property type="molecule type" value="Genomic_DNA"/>
</dbReference>
<reference evidence="1 2" key="1">
    <citation type="submission" date="2022-09" db="EMBL/GenBank/DDBJ databases">
        <title>Genome sequencing of Flavivirga sp. MEBiC05379.</title>
        <authorList>
            <person name="Oh H.-M."/>
            <person name="Kwon K.K."/>
            <person name="Park M.J."/>
            <person name="Yang S.-H."/>
        </authorList>
    </citation>
    <scope>NUCLEOTIDE SEQUENCE [LARGE SCALE GENOMIC DNA]</scope>
    <source>
        <strain evidence="1 2">MEBiC05379</strain>
    </source>
</reference>
<dbReference type="SUPFAM" id="SSF81901">
    <property type="entry name" value="HCP-like"/>
    <property type="match status" value="1"/>
</dbReference>
<sequence>MKKIKIIVFIAVIPFLSNCEMQKSSKNDNDFESYDDNDIALLIDRYCGHPNDAQITLEALGATDEVLEASDPRDIANLIEDSKEFALDKVEEDPHYLFGLGRAAYFFGYNQKATQWLNIAAENGSAAANAYLGYISYYEDENVDKALSYLEIAMQKGFNDLQVKEVYGYCNYNPKKEKFNEVGIITALFNKDWSYINNKELSEFYLAKLHETLWSNDILWLAEDPKILLELDPALSRTTAAWVERGFSFLGLGSGANAMQSSAIQDAKRLAILYNSNPIAFRRIYNSISEYANHKN</sequence>
<evidence type="ECO:0000313" key="2">
    <source>
        <dbReference type="Proteomes" id="UP001337305"/>
    </source>
</evidence>
<dbReference type="Proteomes" id="UP001337305">
    <property type="component" value="Unassembled WGS sequence"/>
</dbReference>